<dbReference type="Pfam" id="PF05133">
    <property type="entry name" value="SPP1_portal"/>
    <property type="match status" value="1"/>
</dbReference>
<geneLocation type="plasmid" evidence="2">
    <name>unnamed</name>
</geneLocation>
<dbReference type="InterPro" id="IPR021145">
    <property type="entry name" value="Portal_protein_SPP1_Gp6-like"/>
</dbReference>
<dbReference type="OrthoDB" id="3268708at2"/>
<dbReference type="RefSeq" id="WP_038613831.1">
    <property type="nucleotide sequence ID" value="NZ_CP009215.1"/>
</dbReference>
<dbReference type="HOGENOM" id="CLU_038794_0_0_11"/>
<evidence type="ECO:0008006" key="4">
    <source>
        <dbReference type="Google" id="ProtNLM"/>
    </source>
</evidence>
<keyword evidence="3" id="KW-1185">Reference proteome</keyword>
<protein>
    <recommendedName>
        <fullName evidence="4">Capsid protein</fullName>
    </recommendedName>
</protein>
<name>A0A077HLE8_9CORY</name>
<dbReference type="EMBL" id="CP009216">
    <property type="protein sequence ID" value="AIL97828.1"/>
    <property type="molecule type" value="Genomic_DNA"/>
</dbReference>
<proteinExistence type="predicted"/>
<dbReference type="KEGG" id="cuv:CUREI_03140"/>
<dbReference type="KEGG" id="cuv:CUREI_11670"/>
<gene>
    <name evidence="1" type="ORF">CUREI_03140</name>
    <name evidence="2" type="ORF">CUREI_11670</name>
</gene>
<organism evidence="2 3">
    <name type="scientific">Corynebacterium ureicelerivorans</name>
    <dbReference type="NCBI Taxonomy" id="401472"/>
    <lineage>
        <taxon>Bacteria</taxon>
        <taxon>Bacillati</taxon>
        <taxon>Actinomycetota</taxon>
        <taxon>Actinomycetes</taxon>
        <taxon>Mycobacteriales</taxon>
        <taxon>Corynebacteriaceae</taxon>
        <taxon>Corynebacterium</taxon>
    </lineage>
</organism>
<sequence>MSILPPTSAWPPAHYKPALDQVRHDAAVLSGDLAVQNDLYAARQPKPYTSQFQFNGGLFGSVARGMLGTPRPNNATPAVTQFDTLPFDLATLSADVLVGEPPRFTLNPADEGNTDAAVALTNFTGTDTFAADLHQAFRSCAGLGWVYGRVVWNTDIDPHPWVEWVDADQGMPEFTNGRVTAIVFWDTYRQGKHVYRLLQRHTAGRIEYELHQGDEHKLGMVVPFTEVPETAYLADVVDADSGVTTGATRPTAVLIPNLDRSPQWRTDPYLRYLGMSDVVKGGEVWHSLNMLWTDLMHEVDSAKAKLVVPEHYLRSNGPGRGMSYEWFRDVYTKPQSASPDAADTIERVQFDMRVDSYMQAIDNTHMRAVSSAGWSNITFGLENASAQMTATEIRARSTRTIHTHKAKSRHARAGLGELLTAWLEMDAALNGYAPPTHTVNVSVAEPVQATELDEATTVQTLRNAGVASTRYAVTRLHPEWTQEQIDTELAELAREQRAEVGVNPFENVGLDEPPRGMEE</sequence>
<dbReference type="STRING" id="401472.CUREI_03140"/>
<keyword evidence="2" id="KW-0614">Plasmid</keyword>
<reference evidence="2 3" key="1">
    <citation type="submission" date="2014-08" db="EMBL/GenBank/DDBJ databases">
        <title>Complete genome sequence of Corynebacterium ureicelerivorans DSM 45051, a lipophilic and urea-splitting isolate from a blood culture of a septicaemia patient.</title>
        <authorList>
            <person name="Tippelt A."/>
            <person name="Albersmeier A."/>
            <person name="Brinkrolf K."/>
            <person name="Ruckert C."/>
            <person name="Tauch A."/>
        </authorList>
    </citation>
    <scope>NUCLEOTIDE SEQUENCE [LARGE SCALE GENOMIC DNA]</scope>
    <source>
        <strain evidence="2 3">IMMIB RIV-2301</strain>
        <plasmid evidence="3">Plasmid unnamed</plasmid>
        <plasmid evidence="2">unnamed</plasmid>
    </source>
</reference>
<evidence type="ECO:0000313" key="2">
    <source>
        <dbReference type="EMBL" id="AIL97828.1"/>
    </source>
</evidence>
<accession>A0A077HLE8</accession>
<dbReference type="AlphaFoldDB" id="A0A077HLE8"/>
<evidence type="ECO:0000313" key="1">
    <source>
        <dbReference type="EMBL" id="AIL96423.1"/>
    </source>
</evidence>
<dbReference type="Proteomes" id="UP000028939">
    <property type="component" value="Plasmid unnamed"/>
</dbReference>
<evidence type="ECO:0000313" key="3">
    <source>
        <dbReference type="Proteomes" id="UP000028939"/>
    </source>
</evidence>
<dbReference type="EMBL" id="CP009215">
    <property type="protein sequence ID" value="AIL96423.1"/>
    <property type="molecule type" value="Genomic_DNA"/>
</dbReference>
<dbReference type="Proteomes" id="UP000028939">
    <property type="component" value="Chromosome"/>
</dbReference>